<evidence type="ECO:0000256" key="4">
    <source>
        <dbReference type="ARBA" id="ARBA00022692"/>
    </source>
</evidence>
<keyword evidence="3" id="KW-0132">Cell division</keyword>
<reference evidence="9 10" key="1">
    <citation type="journal article" date="2010" name="Nature">
        <title>Nitrite-driven anaerobic methane oxidation by oxygenic bacteria.</title>
        <authorList>
            <person name="Ettwig K.F."/>
            <person name="Butler M.K."/>
            <person name="Le Paslier D."/>
            <person name="Pelletier E."/>
            <person name="Mangenot S."/>
            <person name="Kuypers M.M.M."/>
            <person name="Schreiber F."/>
            <person name="Dutilh B.E."/>
            <person name="Zedelius J."/>
            <person name="de Beer D."/>
            <person name="Gloerich J."/>
            <person name="Wessels H.J.C.T."/>
            <person name="van Allen T."/>
            <person name="Luesken F."/>
            <person name="Wu M."/>
            <person name="van de Pas-Schoonen K.T."/>
            <person name="Op den Camp H.J.M."/>
            <person name="Janssen-Megens E.M."/>
            <person name="Francoijs K-J."/>
            <person name="Stunnenberg H."/>
            <person name="Weissenbach J."/>
            <person name="Jetten M.S.M."/>
            <person name="Strous M."/>
        </authorList>
    </citation>
    <scope>NUCLEOTIDE SEQUENCE [LARGE SCALE GENOMIC DNA]</scope>
</reference>
<dbReference type="KEGG" id="mox:DAMO_2306"/>
<accession>D5MI63</accession>
<evidence type="ECO:0000256" key="5">
    <source>
        <dbReference type="ARBA" id="ARBA00022989"/>
    </source>
</evidence>
<gene>
    <name evidence="9" type="ORF">DAMO_2306</name>
</gene>
<keyword evidence="7" id="KW-0131">Cell cycle</keyword>
<dbReference type="HAMAP" id="MF_00910">
    <property type="entry name" value="FtsL"/>
    <property type="match status" value="1"/>
</dbReference>
<evidence type="ECO:0000313" key="9">
    <source>
        <dbReference type="EMBL" id="CBE69356.1"/>
    </source>
</evidence>
<sequence length="134" mass="14788">MPVAPSFGLQNGARGGNGMRGQSIAAWTSVGRDRASSLLRPRFDQIRGFDLLQSLVLGGAVLVVVLFYVWQHVQVVRLGYEVEYLAGERTALIQQQKELRLDVARLMSLRRVEEIARGQLGLTSPKSGQVIVLE</sequence>
<feature type="transmembrane region" description="Helical" evidence="8">
    <location>
        <begin position="51"/>
        <end position="70"/>
    </location>
</feature>
<name>D5MI63_METO1</name>
<dbReference type="AlphaFoldDB" id="D5MI63"/>
<protein>
    <recommendedName>
        <fullName evidence="11">Cell division protein FtsL</fullName>
    </recommendedName>
</protein>
<dbReference type="EMBL" id="FP565575">
    <property type="protein sequence ID" value="CBE69356.1"/>
    <property type="molecule type" value="Genomic_DNA"/>
</dbReference>
<evidence type="ECO:0000256" key="8">
    <source>
        <dbReference type="SAM" id="Phobius"/>
    </source>
</evidence>
<evidence type="ECO:0000256" key="2">
    <source>
        <dbReference type="ARBA" id="ARBA00022475"/>
    </source>
</evidence>
<keyword evidence="4 8" id="KW-0812">Transmembrane</keyword>
<dbReference type="InterPro" id="IPR011922">
    <property type="entry name" value="Cell_div_FtsL"/>
</dbReference>
<proteinExistence type="inferred from homology"/>
<keyword evidence="2" id="KW-1003">Cell membrane</keyword>
<dbReference type="Proteomes" id="UP000006898">
    <property type="component" value="Chromosome"/>
</dbReference>
<comment type="subcellular location">
    <subcellularLocation>
        <location evidence="1">Cell membrane</location>
        <topology evidence="1">Single-pass type II membrane protein</topology>
    </subcellularLocation>
</comment>
<dbReference type="GO" id="GO:0051301">
    <property type="term" value="P:cell division"/>
    <property type="evidence" value="ECO:0007669"/>
    <property type="project" value="UniProtKB-KW"/>
</dbReference>
<evidence type="ECO:0008006" key="11">
    <source>
        <dbReference type="Google" id="ProtNLM"/>
    </source>
</evidence>
<evidence type="ECO:0000256" key="3">
    <source>
        <dbReference type="ARBA" id="ARBA00022618"/>
    </source>
</evidence>
<evidence type="ECO:0000256" key="7">
    <source>
        <dbReference type="ARBA" id="ARBA00023306"/>
    </source>
</evidence>
<dbReference type="eggNOG" id="ENOG5033IAD">
    <property type="taxonomic scope" value="Bacteria"/>
</dbReference>
<dbReference type="STRING" id="671143.DAMO_2306"/>
<organism evidence="9 10">
    <name type="scientific">Methylomirabilis oxygeniifera</name>
    <dbReference type="NCBI Taxonomy" id="671143"/>
    <lineage>
        <taxon>Bacteria</taxon>
        <taxon>Candidatus Methylomirabilota</taxon>
        <taxon>Candidatus Methylomirabilia</taxon>
        <taxon>Candidatus Methylomirabilales</taxon>
        <taxon>Candidatus Methylomirabilaceae</taxon>
        <taxon>Candidatus Methylomirabilis</taxon>
    </lineage>
</organism>
<keyword evidence="5 8" id="KW-1133">Transmembrane helix</keyword>
<dbReference type="GO" id="GO:0005886">
    <property type="term" value="C:plasma membrane"/>
    <property type="evidence" value="ECO:0007669"/>
    <property type="project" value="UniProtKB-SubCell"/>
</dbReference>
<evidence type="ECO:0000256" key="1">
    <source>
        <dbReference type="ARBA" id="ARBA00004401"/>
    </source>
</evidence>
<dbReference type="HOGENOM" id="CLU_1892361_0_0_0"/>
<keyword evidence="6 8" id="KW-0472">Membrane</keyword>
<evidence type="ECO:0000313" key="10">
    <source>
        <dbReference type="Proteomes" id="UP000006898"/>
    </source>
</evidence>
<evidence type="ECO:0000256" key="6">
    <source>
        <dbReference type="ARBA" id="ARBA00023136"/>
    </source>
</evidence>